<organism evidence="2 3">
    <name type="scientific">Paenibacillus provencensis</name>
    <dbReference type="NCBI Taxonomy" id="441151"/>
    <lineage>
        <taxon>Bacteria</taxon>
        <taxon>Bacillati</taxon>
        <taxon>Bacillota</taxon>
        <taxon>Bacilli</taxon>
        <taxon>Bacillales</taxon>
        <taxon>Paenibacillaceae</taxon>
        <taxon>Paenibacillus</taxon>
    </lineage>
</organism>
<reference evidence="3" key="1">
    <citation type="journal article" date="2019" name="Int. J. Syst. Evol. Microbiol.">
        <title>The Global Catalogue of Microorganisms (GCM) 10K type strain sequencing project: providing services to taxonomists for standard genome sequencing and annotation.</title>
        <authorList>
            <consortium name="The Broad Institute Genomics Platform"/>
            <consortium name="The Broad Institute Genome Sequencing Center for Infectious Disease"/>
            <person name="Wu L."/>
            <person name="Ma J."/>
        </authorList>
    </citation>
    <scope>NUCLEOTIDE SEQUENCE [LARGE SCALE GENOMIC DNA]</scope>
    <source>
        <strain evidence="3">CCUG 53519</strain>
    </source>
</reference>
<evidence type="ECO:0000256" key="1">
    <source>
        <dbReference type="SAM" id="MobiDB-lite"/>
    </source>
</evidence>
<feature type="region of interest" description="Disordered" evidence="1">
    <location>
        <begin position="77"/>
        <end position="125"/>
    </location>
</feature>
<evidence type="ECO:0000313" key="2">
    <source>
        <dbReference type="EMBL" id="MFD1131286.1"/>
    </source>
</evidence>
<keyword evidence="3" id="KW-1185">Reference proteome</keyword>
<protein>
    <submittedName>
        <fullName evidence="2">Uncharacterized protein</fullName>
    </submittedName>
</protein>
<evidence type="ECO:0000313" key="3">
    <source>
        <dbReference type="Proteomes" id="UP001597169"/>
    </source>
</evidence>
<dbReference type="Proteomes" id="UP001597169">
    <property type="component" value="Unassembled WGS sequence"/>
</dbReference>
<feature type="region of interest" description="Disordered" evidence="1">
    <location>
        <begin position="37"/>
        <end position="60"/>
    </location>
</feature>
<accession>A0ABW3QH61</accession>
<proteinExistence type="predicted"/>
<comment type="caution">
    <text evidence="2">The sequence shown here is derived from an EMBL/GenBank/DDBJ whole genome shotgun (WGS) entry which is preliminary data.</text>
</comment>
<dbReference type="RefSeq" id="WP_090727605.1">
    <property type="nucleotide sequence ID" value="NZ_JBHTKX010000008.1"/>
</dbReference>
<name>A0ABW3QH61_9BACL</name>
<sequence>MGNTNLGQEANDEVVNAEIEGMRATVNAAIELKQIHGVEQTSAGESDQSSPESDDSGYRIVDEGGQLSLFSFDAITSSSDGQDKKDAAGSCGADTVKQADSRKKHGRGGAKSKTPVQQAPKEPELESVKLGESWKIHYAATVFEVDVLFQDELNNGVESVTLEEIRLKMVTEEDAAELTPSGTKWRYDIDNKQLFPDAWGQDKGAC</sequence>
<dbReference type="EMBL" id="JBHTKX010000008">
    <property type="protein sequence ID" value="MFD1131286.1"/>
    <property type="molecule type" value="Genomic_DNA"/>
</dbReference>
<gene>
    <name evidence="2" type="ORF">ACFQ3J_24505</name>
</gene>